<protein>
    <submittedName>
        <fullName evidence="2">Uncharacterized protein</fullName>
    </submittedName>
</protein>
<reference evidence="2" key="1">
    <citation type="submission" date="2021-02" db="EMBL/GenBank/DDBJ databases">
        <authorList>
            <person name="Nieuwenhuis M."/>
            <person name="Van De Peppel L.J.J."/>
        </authorList>
    </citation>
    <scope>NUCLEOTIDE SEQUENCE</scope>
    <source>
        <strain evidence="2">D49</strain>
    </source>
</reference>
<gene>
    <name evidence="2" type="ORF">H0H81_002974</name>
</gene>
<feature type="signal peptide" evidence="1">
    <location>
        <begin position="1"/>
        <end position="26"/>
    </location>
</feature>
<dbReference type="AlphaFoldDB" id="A0A9P7KJF6"/>
<keyword evidence="1" id="KW-0732">Signal</keyword>
<evidence type="ECO:0000256" key="1">
    <source>
        <dbReference type="SAM" id="SignalP"/>
    </source>
</evidence>
<comment type="caution">
    <text evidence="2">The sequence shown here is derived from an EMBL/GenBank/DDBJ whole genome shotgun (WGS) entry which is preliminary data.</text>
</comment>
<sequence length="85" mass="9034">TTEELDNMRFTSIAAILAIVPVLVMSSPVPEAEAPVNTLAQTGSYTIPGLGARKKQLSACGANDLDLAIAMMEYVAVSVFLFFQL</sequence>
<dbReference type="Proteomes" id="UP000717328">
    <property type="component" value="Unassembled WGS sequence"/>
</dbReference>
<accession>A0A9P7KJF6</accession>
<reference evidence="2" key="2">
    <citation type="submission" date="2021-10" db="EMBL/GenBank/DDBJ databases">
        <title>Phylogenomics reveals ancestral predisposition of the termite-cultivated fungus Termitomyces towards a domesticated lifestyle.</title>
        <authorList>
            <person name="Auxier B."/>
            <person name="Grum-Grzhimaylo A."/>
            <person name="Cardenas M.E."/>
            <person name="Lodge J.D."/>
            <person name="Laessoe T."/>
            <person name="Pedersen O."/>
            <person name="Smith M.E."/>
            <person name="Kuyper T.W."/>
            <person name="Franco-Molano E.A."/>
            <person name="Baroni T.J."/>
            <person name="Aanen D.K."/>
        </authorList>
    </citation>
    <scope>NUCLEOTIDE SEQUENCE</scope>
    <source>
        <strain evidence="2">D49</strain>
    </source>
</reference>
<name>A0A9P7KJF6_9AGAR</name>
<organism evidence="2 3">
    <name type="scientific">Sphagnurus paluster</name>
    <dbReference type="NCBI Taxonomy" id="117069"/>
    <lineage>
        <taxon>Eukaryota</taxon>
        <taxon>Fungi</taxon>
        <taxon>Dikarya</taxon>
        <taxon>Basidiomycota</taxon>
        <taxon>Agaricomycotina</taxon>
        <taxon>Agaricomycetes</taxon>
        <taxon>Agaricomycetidae</taxon>
        <taxon>Agaricales</taxon>
        <taxon>Tricholomatineae</taxon>
        <taxon>Lyophyllaceae</taxon>
        <taxon>Sphagnurus</taxon>
    </lineage>
</organism>
<dbReference type="EMBL" id="JABCKI010000852">
    <property type="protein sequence ID" value="KAG5649591.1"/>
    <property type="molecule type" value="Genomic_DNA"/>
</dbReference>
<keyword evidence="3" id="KW-1185">Reference proteome</keyword>
<proteinExistence type="predicted"/>
<feature type="chain" id="PRO_5040513201" evidence="1">
    <location>
        <begin position="27"/>
        <end position="85"/>
    </location>
</feature>
<feature type="non-terminal residue" evidence="2">
    <location>
        <position position="1"/>
    </location>
</feature>
<dbReference type="OrthoDB" id="2888121at2759"/>
<evidence type="ECO:0000313" key="3">
    <source>
        <dbReference type="Proteomes" id="UP000717328"/>
    </source>
</evidence>
<evidence type="ECO:0000313" key="2">
    <source>
        <dbReference type="EMBL" id="KAG5649591.1"/>
    </source>
</evidence>